<dbReference type="EC" id="3.4.24.70" evidence="8"/>
<keyword evidence="6 9" id="KW-0482">Metalloprotease</keyword>
<dbReference type="Pfam" id="PF19310">
    <property type="entry name" value="TOP_N"/>
    <property type="match status" value="1"/>
</dbReference>
<accession>A0A485LJY2</accession>
<dbReference type="GO" id="GO:0046872">
    <property type="term" value="F:metal ion binding"/>
    <property type="evidence" value="ECO:0007669"/>
    <property type="project" value="UniProtKB-UniRule"/>
</dbReference>
<evidence type="ECO:0000256" key="7">
    <source>
        <dbReference type="ARBA" id="ARBA00024603"/>
    </source>
</evidence>
<dbReference type="InterPro" id="IPR001567">
    <property type="entry name" value="Pept_M3A_M3B_dom"/>
</dbReference>
<evidence type="ECO:0000256" key="1">
    <source>
        <dbReference type="ARBA" id="ARBA00006040"/>
    </source>
</evidence>
<evidence type="ECO:0000256" key="4">
    <source>
        <dbReference type="ARBA" id="ARBA00022801"/>
    </source>
</evidence>
<feature type="domain" description="Oligopeptidase A N-terminal" evidence="11">
    <location>
        <begin position="57"/>
        <end position="180"/>
    </location>
</feature>
<dbReference type="PANTHER" id="PTHR11804">
    <property type="entry name" value="PROTEASE M3 THIMET OLIGOPEPTIDASE-RELATED"/>
    <property type="match status" value="1"/>
</dbReference>
<evidence type="ECO:0000256" key="5">
    <source>
        <dbReference type="ARBA" id="ARBA00022833"/>
    </source>
</evidence>
<evidence type="ECO:0000256" key="9">
    <source>
        <dbReference type="RuleBase" id="RU003435"/>
    </source>
</evidence>
<dbReference type="InterPro" id="IPR045666">
    <property type="entry name" value="OpdA_N"/>
</dbReference>
<dbReference type="GO" id="GO:0006508">
    <property type="term" value="P:proteolysis"/>
    <property type="evidence" value="ECO:0007669"/>
    <property type="project" value="UniProtKB-KW"/>
</dbReference>
<keyword evidence="4 9" id="KW-0378">Hydrolase</keyword>
<sequence length="717" mass="80530">MWFLQRRPACINFAFAPGSYSSRMRTIPSRGCAEDYALPSFASMKPSDFAVALRAAIDDATFDLNSFEDDLADPAAEFSWSSVMDRLEIINDPLDRLWRALLHLSEVMNSPELRAVEAEMQTEVLAIQHRSTQSHAIFHAMAKLRTSDESATFSPEQTRLLHRAIENAILSGIALVENDRDRFNTRQLRLSTLYSTYSNNLLDAQNDFSLVVHDKIELDGLSAHHLALFAQKAAADGLDGASAASGPWTLSLEGQIYSAIQKYCANRSLRETMYRARVSAASSAPHDNMAILQEILQLRQEQARLLGFRSFAELSMATKMAPSVAAVDEMLESLRHKSMVVSAGEVETLQAYATAHGQSEMLRPWDVEYWSECLRKDTFHVDAEEIKTYFPLNRVLDGLFALIVRLFGVRIEAADGDVETWHPDVRFFRMRDMDQSGEPVVASFFLDLFARPGQKQSGLWIEALASRSKVLGGEKYPFRIPVFSLMVNLPPPADDGHCLLSFENVDRLCIVFGYGLRTALTTADCTAVSRPIGVEWDCVDMPAEFLRLFRFDRGHVDTGECLPDSLLDNLLAAERFMGATNFLSSLHIAATDMALHHRYDPFSTTEESIFDLQKELAERFYVVERHADDRSLCQMDAIVTDGYGAGLYSYVWSEMLASDAYAAFKGTTTPEEWKACGRKFRDTILGLAGIFDANQVYEMFRGRKPCPDILLQMRGIE</sequence>
<dbReference type="Gene3D" id="3.40.390.10">
    <property type="entry name" value="Collagenase (Catalytic Domain)"/>
    <property type="match status" value="1"/>
</dbReference>
<keyword evidence="3 9" id="KW-0479">Metal-binding</keyword>
<dbReference type="InterPro" id="IPR034005">
    <property type="entry name" value="M3A_DCP"/>
</dbReference>
<reference evidence="13 14" key="1">
    <citation type="submission" date="2019-03" db="EMBL/GenBank/DDBJ databases">
        <authorList>
            <person name="Gaulin E."/>
            <person name="Dumas B."/>
        </authorList>
    </citation>
    <scope>NUCLEOTIDE SEQUENCE [LARGE SCALE GENOMIC DNA]</scope>
    <source>
        <strain evidence="13">CBS 568.67</strain>
    </source>
</reference>
<evidence type="ECO:0000259" key="11">
    <source>
        <dbReference type="Pfam" id="PF19310"/>
    </source>
</evidence>
<dbReference type="InterPro" id="IPR024079">
    <property type="entry name" value="MetalloPept_cat_dom_sf"/>
</dbReference>
<evidence type="ECO:0000256" key="2">
    <source>
        <dbReference type="ARBA" id="ARBA00022670"/>
    </source>
</evidence>
<gene>
    <name evidence="13" type="primary">Aste57867_22264</name>
    <name evidence="12" type="ORF">As57867_022194</name>
    <name evidence="13" type="ORF">ASTE57867_22264</name>
</gene>
<proteinExistence type="inferred from homology"/>
<dbReference type="Proteomes" id="UP000332933">
    <property type="component" value="Unassembled WGS sequence"/>
</dbReference>
<dbReference type="InterPro" id="IPR045090">
    <property type="entry name" value="Pept_M3A_M3B"/>
</dbReference>
<dbReference type="GO" id="GO:0004222">
    <property type="term" value="F:metalloendopeptidase activity"/>
    <property type="evidence" value="ECO:0007669"/>
    <property type="project" value="UniProtKB-EC"/>
</dbReference>
<comment type="cofactor">
    <cofactor evidence="9">
        <name>Zn(2+)</name>
        <dbReference type="ChEBI" id="CHEBI:29105"/>
    </cofactor>
    <text evidence="9">Binds 1 zinc ion.</text>
</comment>
<dbReference type="PANTHER" id="PTHR11804:SF83">
    <property type="entry name" value="LD37516P"/>
    <property type="match status" value="1"/>
</dbReference>
<evidence type="ECO:0000256" key="6">
    <source>
        <dbReference type="ARBA" id="ARBA00023049"/>
    </source>
</evidence>
<dbReference type="InterPro" id="IPR024077">
    <property type="entry name" value="Neurolysin/TOP_dom2"/>
</dbReference>
<evidence type="ECO:0000313" key="14">
    <source>
        <dbReference type="Proteomes" id="UP000332933"/>
    </source>
</evidence>
<dbReference type="Pfam" id="PF01432">
    <property type="entry name" value="Peptidase_M3"/>
    <property type="match status" value="1"/>
</dbReference>
<keyword evidence="5 9" id="KW-0862">Zinc</keyword>
<comment type="similarity">
    <text evidence="1 9">Belongs to the peptidase M3 family.</text>
</comment>
<organism evidence="13 14">
    <name type="scientific">Aphanomyces stellatus</name>
    <dbReference type="NCBI Taxonomy" id="120398"/>
    <lineage>
        <taxon>Eukaryota</taxon>
        <taxon>Sar</taxon>
        <taxon>Stramenopiles</taxon>
        <taxon>Oomycota</taxon>
        <taxon>Saprolegniomycetes</taxon>
        <taxon>Saprolegniales</taxon>
        <taxon>Verrucalvaceae</taxon>
        <taxon>Aphanomyces</taxon>
    </lineage>
</organism>
<evidence type="ECO:0000256" key="3">
    <source>
        <dbReference type="ARBA" id="ARBA00022723"/>
    </source>
</evidence>
<evidence type="ECO:0000256" key="8">
    <source>
        <dbReference type="ARBA" id="ARBA00026100"/>
    </source>
</evidence>
<evidence type="ECO:0000259" key="10">
    <source>
        <dbReference type="Pfam" id="PF01432"/>
    </source>
</evidence>
<dbReference type="GO" id="GO:0006518">
    <property type="term" value="P:peptide metabolic process"/>
    <property type="evidence" value="ECO:0007669"/>
    <property type="project" value="TreeGrafter"/>
</dbReference>
<name>A0A485LJY2_9STRA</name>
<feature type="domain" description="Peptidase M3A/M3B catalytic" evidence="10">
    <location>
        <begin position="261"/>
        <end position="713"/>
    </location>
</feature>
<dbReference type="OrthoDB" id="534666at2759"/>
<reference evidence="12" key="2">
    <citation type="submission" date="2019-06" db="EMBL/GenBank/DDBJ databases">
        <title>Genomics analysis of Aphanomyces spp. identifies a new class of oomycete effector associated with host adaptation.</title>
        <authorList>
            <person name="Gaulin E."/>
        </authorList>
    </citation>
    <scope>NUCLEOTIDE SEQUENCE</scope>
    <source>
        <strain evidence="12">CBS 578.67</strain>
    </source>
</reference>
<keyword evidence="2 9" id="KW-0645">Protease</keyword>
<evidence type="ECO:0000313" key="13">
    <source>
        <dbReference type="EMBL" id="VFT98931.1"/>
    </source>
</evidence>
<dbReference type="Gene3D" id="1.10.1370.40">
    <property type="match status" value="1"/>
</dbReference>
<dbReference type="AlphaFoldDB" id="A0A485LJY2"/>
<comment type="catalytic activity">
    <reaction evidence="7">
        <text>Hydrolysis of oligopeptides, with broad specificity. Gly or Ala commonly occur as P1 or P1' residues, but more distant residues are also important, as is shown by the fact that Z-Gly-Pro-Gly-|-Gly-Pro-Ala is cleaved, but not Z-(Gly)(5).</text>
        <dbReference type="EC" id="3.4.24.70"/>
    </reaction>
</comment>
<protein>
    <recommendedName>
        <fullName evidence="8">oligopeptidase A</fullName>
        <ecNumber evidence="8">3.4.24.70</ecNumber>
    </recommendedName>
</protein>
<dbReference type="Gene3D" id="1.10.1370.10">
    <property type="entry name" value="Neurolysin, domain 3"/>
    <property type="match status" value="1"/>
</dbReference>
<dbReference type="SUPFAM" id="SSF55486">
    <property type="entry name" value="Metalloproteases ('zincins'), catalytic domain"/>
    <property type="match status" value="1"/>
</dbReference>
<keyword evidence="14" id="KW-1185">Reference proteome</keyword>
<dbReference type="CDD" id="cd06456">
    <property type="entry name" value="M3A_DCP"/>
    <property type="match status" value="1"/>
</dbReference>
<evidence type="ECO:0000313" key="12">
    <source>
        <dbReference type="EMBL" id="KAF0685911.1"/>
    </source>
</evidence>
<dbReference type="EMBL" id="VJMH01007025">
    <property type="protein sequence ID" value="KAF0685911.1"/>
    <property type="molecule type" value="Genomic_DNA"/>
</dbReference>
<dbReference type="EMBL" id="CAADRA010007051">
    <property type="protein sequence ID" value="VFT98931.1"/>
    <property type="molecule type" value="Genomic_DNA"/>
</dbReference>